<evidence type="ECO:0000256" key="4">
    <source>
        <dbReference type="ARBA" id="ARBA00022525"/>
    </source>
</evidence>
<evidence type="ECO:0000256" key="3">
    <source>
        <dbReference type="ARBA" id="ARBA00012732"/>
    </source>
</evidence>
<evidence type="ECO:0000256" key="7">
    <source>
        <dbReference type="ARBA" id="ARBA00022801"/>
    </source>
</evidence>
<evidence type="ECO:0000256" key="10">
    <source>
        <dbReference type="RuleBase" id="RU004440"/>
    </source>
</evidence>
<organism evidence="11 12">
    <name type="scientific">Cairina moschata</name>
    <name type="common">Muscovy duck</name>
    <dbReference type="NCBI Taxonomy" id="8855"/>
    <lineage>
        <taxon>Eukaryota</taxon>
        <taxon>Metazoa</taxon>
        <taxon>Chordata</taxon>
        <taxon>Craniata</taxon>
        <taxon>Vertebrata</taxon>
        <taxon>Euteleostomi</taxon>
        <taxon>Archelosauria</taxon>
        <taxon>Archosauria</taxon>
        <taxon>Dinosauria</taxon>
        <taxon>Saurischia</taxon>
        <taxon>Theropoda</taxon>
        <taxon>Coelurosauria</taxon>
        <taxon>Aves</taxon>
        <taxon>Neognathae</taxon>
        <taxon>Galloanserae</taxon>
        <taxon>Anseriformes</taxon>
        <taxon>Anatidae</taxon>
        <taxon>Anatinae</taxon>
        <taxon>Cairina</taxon>
    </lineage>
</organism>
<keyword evidence="6" id="KW-0081">Bacteriolytic enzyme</keyword>
<reference evidence="11" key="1">
    <citation type="submission" date="2018-09" db="EMBL/GenBank/DDBJ databases">
        <title>Common duck and Muscovy duck high density SNP chip.</title>
        <authorList>
            <person name="Vignal A."/>
            <person name="Thebault N."/>
            <person name="Warren W.C."/>
        </authorList>
    </citation>
    <scope>NUCLEOTIDE SEQUENCE [LARGE SCALE GENOMIC DNA]</scope>
</reference>
<keyword evidence="4" id="KW-0964">Secreted</keyword>
<dbReference type="GO" id="GO:0031640">
    <property type="term" value="P:killing of cells of another organism"/>
    <property type="evidence" value="ECO:0007669"/>
    <property type="project" value="UniProtKB-KW"/>
</dbReference>
<protein>
    <recommendedName>
        <fullName evidence="3">lysozyme</fullName>
        <ecNumber evidence="3">3.2.1.17</ecNumber>
    </recommendedName>
</protein>
<dbReference type="GO" id="GO:0005576">
    <property type="term" value="C:extracellular region"/>
    <property type="evidence" value="ECO:0007669"/>
    <property type="project" value="UniProtKB-SubCell"/>
</dbReference>
<dbReference type="GO" id="GO:0042742">
    <property type="term" value="P:defense response to bacterium"/>
    <property type="evidence" value="ECO:0007669"/>
    <property type="project" value="UniProtKB-KW"/>
</dbReference>
<evidence type="ECO:0000313" key="12">
    <source>
        <dbReference type="Proteomes" id="UP000694556"/>
    </source>
</evidence>
<dbReference type="SMART" id="SM00263">
    <property type="entry name" value="LYZ1"/>
    <property type="match status" value="1"/>
</dbReference>
<evidence type="ECO:0000313" key="11">
    <source>
        <dbReference type="Ensembl" id="ENSCMMP00000019135.1"/>
    </source>
</evidence>
<keyword evidence="9" id="KW-0326">Glycosidase</keyword>
<dbReference type="Gene3D" id="1.10.530.10">
    <property type="match status" value="1"/>
</dbReference>
<evidence type="ECO:0000256" key="5">
    <source>
        <dbReference type="ARBA" id="ARBA00022529"/>
    </source>
</evidence>
<dbReference type="Proteomes" id="UP000694556">
    <property type="component" value="Chromosome 27"/>
</dbReference>
<dbReference type="SUPFAM" id="SSF53955">
    <property type="entry name" value="Lysozyme-like"/>
    <property type="match status" value="1"/>
</dbReference>
<dbReference type="Ensembl" id="ENSCMMT00000021013.1">
    <property type="protein sequence ID" value="ENSCMMP00000019135.1"/>
    <property type="gene ID" value="ENSCMMG00000012082.1"/>
</dbReference>
<keyword evidence="8" id="KW-1015">Disulfide bond</keyword>
<evidence type="ECO:0000256" key="6">
    <source>
        <dbReference type="ARBA" id="ARBA00022638"/>
    </source>
</evidence>
<comment type="subcellular location">
    <subcellularLocation>
        <location evidence="2">Secreted</location>
    </subcellularLocation>
</comment>
<comment type="similarity">
    <text evidence="10">Belongs to the glycosyl hydrolase 22 family.</text>
</comment>
<dbReference type="Pfam" id="PF00062">
    <property type="entry name" value="Lys"/>
    <property type="match status" value="1"/>
</dbReference>
<sequence length="266" mass="29095">MSCGLTAAPRSGLVLFLADTRVTPGRKAATQMFQPRGLPPRLLFPSHPRQHPELPWLFQGCWGFPCARQRQEIPSTCDTPGTWLKLQAGAGAGAAAGLCSCPHLMGTQGRIIPRCELVKILRNHSFEGFVGKTVADWVCLVQHQSNYNTHAFRDEGKSRDYGIFQINSKYWCDDGKTPGTSNTCHINCSSKCWGRAKSLLHPLGESTLLCPCHLPRQLLWVFLSMCLSCLEQLRALGVFSLGKGRLRAELMALGPEGTASSCARGG</sequence>
<dbReference type="InterPro" id="IPR023346">
    <property type="entry name" value="Lysozyme-like_dom_sf"/>
</dbReference>
<keyword evidence="7" id="KW-0378">Hydrolase</keyword>
<evidence type="ECO:0000256" key="8">
    <source>
        <dbReference type="ARBA" id="ARBA00023157"/>
    </source>
</evidence>
<name>A0A8C3CFD9_CAIMO</name>
<proteinExistence type="inferred from homology"/>
<dbReference type="AlphaFoldDB" id="A0A8C3CFD9"/>
<reference evidence="11" key="2">
    <citation type="submission" date="2025-08" db="UniProtKB">
        <authorList>
            <consortium name="Ensembl"/>
        </authorList>
    </citation>
    <scope>IDENTIFICATION</scope>
</reference>
<dbReference type="EC" id="3.2.1.17" evidence="3"/>
<reference evidence="11" key="3">
    <citation type="submission" date="2025-09" db="UniProtKB">
        <authorList>
            <consortium name="Ensembl"/>
        </authorList>
    </citation>
    <scope>IDENTIFICATION</scope>
</reference>
<evidence type="ECO:0000256" key="9">
    <source>
        <dbReference type="ARBA" id="ARBA00023295"/>
    </source>
</evidence>
<dbReference type="InterPro" id="IPR000974">
    <property type="entry name" value="Glyco_hydro_22_lys"/>
</dbReference>
<accession>A0A8C3CFD9</accession>
<dbReference type="PROSITE" id="PS51348">
    <property type="entry name" value="GLYCOSYL_HYDROL_F22_2"/>
    <property type="match status" value="1"/>
</dbReference>
<dbReference type="PANTHER" id="PTHR11407">
    <property type="entry name" value="LYSOZYME C"/>
    <property type="match status" value="1"/>
</dbReference>
<evidence type="ECO:0000256" key="1">
    <source>
        <dbReference type="ARBA" id="ARBA00000632"/>
    </source>
</evidence>
<keyword evidence="5" id="KW-0929">Antimicrobial</keyword>
<dbReference type="PANTHER" id="PTHR11407:SF63">
    <property type="entry name" value="LYSOZYME C"/>
    <property type="match status" value="1"/>
</dbReference>
<dbReference type="PRINTS" id="PR00135">
    <property type="entry name" value="LYZLACT"/>
</dbReference>
<dbReference type="PRINTS" id="PR00137">
    <property type="entry name" value="LYSOZYME"/>
</dbReference>
<keyword evidence="12" id="KW-1185">Reference proteome</keyword>
<evidence type="ECO:0000256" key="2">
    <source>
        <dbReference type="ARBA" id="ARBA00004613"/>
    </source>
</evidence>
<comment type="catalytic activity">
    <reaction evidence="1">
        <text>Hydrolysis of (1-&gt;4)-beta-linkages between N-acetylmuramic acid and N-acetyl-D-glucosamine residues in a peptidoglycan and between N-acetyl-D-glucosamine residues in chitodextrins.</text>
        <dbReference type="EC" id="3.2.1.17"/>
    </reaction>
</comment>
<dbReference type="GO" id="GO:0003796">
    <property type="term" value="F:lysozyme activity"/>
    <property type="evidence" value="ECO:0007669"/>
    <property type="project" value="UniProtKB-EC"/>
</dbReference>
<dbReference type="InterPro" id="IPR001916">
    <property type="entry name" value="Glyco_hydro_22"/>
</dbReference>